<dbReference type="InterPro" id="IPR019819">
    <property type="entry name" value="Carboxylesterase_B_CS"/>
</dbReference>
<feature type="signal peptide" evidence="3">
    <location>
        <begin position="1"/>
        <end position="19"/>
    </location>
</feature>
<feature type="domain" description="Carboxylesterase type B" evidence="4">
    <location>
        <begin position="32"/>
        <end position="538"/>
    </location>
</feature>
<evidence type="ECO:0000259" key="4">
    <source>
        <dbReference type="Pfam" id="PF00135"/>
    </source>
</evidence>
<dbReference type="PANTHER" id="PTHR11559">
    <property type="entry name" value="CARBOXYLESTERASE"/>
    <property type="match status" value="1"/>
</dbReference>
<dbReference type="RefSeq" id="XP_007829210.1">
    <property type="nucleotide sequence ID" value="XM_007831019.1"/>
</dbReference>
<dbReference type="Gene3D" id="3.40.50.1820">
    <property type="entry name" value="alpha/beta hydrolase"/>
    <property type="match status" value="1"/>
</dbReference>
<dbReference type="PROSITE" id="PS00122">
    <property type="entry name" value="CARBOXYLESTERASE_B_1"/>
    <property type="match status" value="1"/>
</dbReference>
<keyword evidence="6" id="KW-1185">Reference proteome</keyword>
<dbReference type="InterPro" id="IPR050309">
    <property type="entry name" value="Type-B_Carboxylest/Lipase"/>
</dbReference>
<dbReference type="Proteomes" id="UP000030651">
    <property type="component" value="Unassembled WGS sequence"/>
</dbReference>
<dbReference type="EMBL" id="KI912110">
    <property type="protein sequence ID" value="ETS84413.1"/>
    <property type="molecule type" value="Genomic_DNA"/>
</dbReference>
<feature type="chain" id="PRO_5005150235" description="Carboxylic ester hydrolase" evidence="3">
    <location>
        <begin position="20"/>
        <end position="569"/>
    </location>
</feature>
<dbReference type="eggNOG" id="KOG4389">
    <property type="taxonomic scope" value="Eukaryota"/>
</dbReference>
<accession>W3XE87</accession>
<dbReference type="GeneID" id="19267451"/>
<dbReference type="KEGG" id="pfy:PFICI_02438"/>
<dbReference type="HOGENOM" id="CLU_006586_10_6_1"/>
<dbReference type="InterPro" id="IPR029058">
    <property type="entry name" value="AB_hydrolase_fold"/>
</dbReference>
<keyword evidence="3" id="KW-0732">Signal</keyword>
<dbReference type="ESTHER" id="9pezi-w3xe87">
    <property type="family name" value="Fungal_carboxylesterase_lipase"/>
</dbReference>
<dbReference type="OMA" id="MMSRMWV"/>
<dbReference type="GO" id="GO:0016787">
    <property type="term" value="F:hydrolase activity"/>
    <property type="evidence" value="ECO:0007669"/>
    <property type="project" value="UniProtKB-KW"/>
</dbReference>
<keyword evidence="2 3" id="KW-0378">Hydrolase</keyword>
<proteinExistence type="inferred from homology"/>
<evidence type="ECO:0000256" key="3">
    <source>
        <dbReference type="RuleBase" id="RU361235"/>
    </source>
</evidence>
<dbReference type="PROSITE" id="PS00941">
    <property type="entry name" value="CARBOXYLESTERASE_B_2"/>
    <property type="match status" value="1"/>
</dbReference>
<dbReference type="EC" id="3.1.1.-" evidence="3"/>
<evidence type="ECO:0000313" key="5">
    <source>
        <dbReference type="EMBL" id="ETS84413.1"/>
    </source>
</evidence>
<dbReference type="InterPro" id="IPR002018">
    <property type="entry name" value="CarbesteraseB"/>
</dbReference>
<organism evidence="5 6">
    <name type="scientific">Pestalotiopsis fici (strain W106-1 / CGMCC3.15140)</name>
    <dbReference type="NCBI Taxonomy" id="1229662"/>
    <lineage>
        <taxon>Eukaryota</taxon>
        <taxon>Fungi</taxon>
        <taxon>Dikarya</taxon>
        <taxon>Ascomycota</taxon>
        <taxon>Pezizomycotina</taxon>
        <taxon>Sordariomycetes</taxon>
        <taxon>Xylariomycetidae</taxon>
        <taxon>Amphisphaeriales</taxon>
        <taxon>Sporocadaceae</taxon>
        <taxon>Pestalotiopsis</taxon>
    </lineage>
</organism>
<dbReference type="InParanoid" id="W3XE87"/>
<reference evidence="6" key="1">
    <citation type="journal article" date="2015" name="BMC Genomics">
        <title>Genomic and transcriptomic analysis of the endophytic fungus Pestalotiopsis fici reveals its lifestyle and high potential for synthesis of natural products.</title>
        <authorList>
            <person name="Wang X."/>
            <person name="Zhang X."/>
            <person name="Liu L."/>
            <person name="Xiang M."/>
            <person name="Wang W."/>
            <person name="Sun X."/>
            <person name="Che Y."/>
            <person name="Guo L."/>
            <person name="Liu G."/>
            <person name="Guo L."/>
            <person name="Wang C."/>
            <person name="Yin W.B."/>
            <person name="Stadler M."/>
            <person name="Zhang X."/>
            <person name="Liu X."/>
        </authorList>
    </citation>
    <scope>NUCLEOTIDE SEQUENCE [LARGE SCALE GENOMIC DNA]</scope>
    <source>
        <strain evidence="6">W106-1 / CGMCC3.15140</strain>
    </source>
</reference>
<comment type="similarity">
    <text evidence="1 3">Belongs to the type-B carboxylesterase/lipase family.</text>
</comment>
<gene>
    <name evidence="5" type="ORF">PFICI_02438</name>
</gene>
<evidence type="ECO:0000313" key="6">
    <source>
        <dbReference type="Proteomes" id="UP000030651"/>
    </source>
</evidence>
<dbReference type="SUPFAM" id="SSF53474">
    <property type="entry name" value="alpha/beta-Hydrolases"/>
    <property type="match status" value="1"/>
</dbReference>
<evidence type="ECO:0000256" key="2">
    <source>
        <dbReference type="ARBA" id="ARBA00022801"/>
    </source>
</evidence>
<protein>
    <recommendedName>
        <fullName evidence="3">Carboxylic ester hydrolase</fullName>
        <ecNumber evidence="3">3.1.1.-</ecNumber>
    </recommendedName>
</protein>
<dbReference type="InterPro" id="IPR019826">
    <property type="entry name" value="Carboxylesterase_B_AS"/>
</dbReference>
<dbReference type="Pfam" id="PF00135">
    <property type="entry name" value="COesterase"/>
    <property type="match status" value="1"/>
</dbReference>
<dbReference type="OrthoDB" id="408631at2759"/>
<dbReference type="AlphaFoldDB" id="W3XE87"/>
<sequence>MRVSIQTLALASWLTGCHASQGPLASRDTDVPTVSLANGTYIGRHSPEYNQDFFLGLPFAQPPVGALRYVAPQSLNSTWEEPRNATAYGPECIGYGFDQWILGNYISEDCLTLNVVRPEGYDEGDDLPVAVWIHGGSFKNGGGVDPRYNLSFIVEQSVQSNTPMIAVSIQYRLSNWGWLFSEELSAIGAGNLGLRDQRLALQWVQDNIHAFGGDPSQVTVWGESAGAFSVGYHLMAYGGRDDGLFHQAILESGSAAAVDLTNATQWQPYFDAVVDTVGCNGTADVLDCLRGLPWETLNDVFNSTTFPISTPGIGAHIDGDIILEQGYTSLREGRFIKVPVLMGINTDEGASFATQGINTTEQFINFVISTGADNATANATAEVYPDIPDQGLPATLKGRPEAYPWGLQWKRMVAFYGDLIFHAGRRMMAEAYARAGTTVYSYRFNVLVNGNLAQQGSNHFKEVGFVFHNTKGDGYNQPGGLLNPFGGKGPEFFELADIMSGMWVAFITSGDPNTYKNYSSHSSCSKWPLYTVDSPRNVVFDVNVTSRLYPEQDDFRRREIEFVNDNWRL</sequence>
<evidence type="ECO:0000256" key="1">
    <source>
        <dbReference type="ARBA" id="ARBA00005964"/>
    </source>
</evidence>
<dbReference type="PROSITE" id="PS51257">
    <property type="entry name" value="PROKAR_LIPOPROTEIN"/>
    <property type="match status" value="1"/>
</dbReference>
<name>W3XE87_PESFW</name>